<evidence type="ECO:0000313" key="9">
    <source>
        <dbReference type="EMBL" id="KAK0721802.1"/>
    </source>
</evidence>
<evidence type="ECO:0000256" key="3">
    <source>
        <dbReference type="ARBA" id="ARBA00022771"/>
    </source>
</evidence>
<evidence type="ECO:0000256" key="7">
    <source>
        <dbReference type="SAM" id="MobiDB-lite"/>
    </source>
</evidence>
<sequence length="132" mass="14926">MPHLPPIPPQQERPLKCDQRPQSFNRNHDLKRHKRVHITVKPLSCHNCDNSFSQKDALKRHRLVKGCGEKVRDPGPSNIDKSRPARESRVESPDADVSINTTSGFSFRDGPLSINQDVRSGTNIKMETPESP</sequence>
<feature type="compositionally biased region" description="Pro residues" evidence="7">
    <location>
        <begin position="1"/>
        <end position="11"/>
    </location>
</feature>
<dbReference type="InterPro" id="IPR036236">
    <property type="entry name" value="Znf_C2H2_sf"/>
</dbReference>
<keyword evidence="4" id="KW-0862">Zinc</keyword>
<evidence type="ECO:0000256" key="1">
    <source>
        <dbReference type="ARBA" id="ARBA00022723"/>
    </source>
</evidence>
<feature type="region of interest" description="Disordered" evidence="7">
    <location>
        <begin position="1"/>
        <end position="29"/>
    </location>
</feature>
<keyword evidence="5" id="KW-0539">Nucleus</keyword>
<dbReference type="Proteomes" id="UP001172101">
    <property type="component" value="Unassembled WGS sequence"/>
</dbReference>
<accession>A0AA40ATM2</accession>
<dbReference type="Gene3D" id="3.30.160.60">
    <property type="entry name" value="Classic Zinc Finger"/>
    <property type="match status" value="2"/>
</dbReference>
<evidence type="ECO:0000313" key="10">
    <source>
        <dbReference type="Proteomes" id="UP001172101"/>
    </source>
</evidence>
<dbReference type="GO" id="GO:0000978">
    <property type="term" value="F:RNA polymerase II cis-regulatory region sequence-specific DNA binding"/>
    <property type="evidence" value="ECO:0007669"/>
    <property type="project" value="TreeGrafter"/>
</dbReference>
<dbReference type="FunFam" id="3.30.160.60:FF:000100">
    <property type="entry name" value="Zinc finger 45-like"/>
    <property type="match status" value="1"/>
</dbReference>
<dbReference type="Pfam" id="PF00096">
    <property type="entry name" value="zf-C2H2"/>
    <property type="match status" value="1"/>
</dbReference>
<organism evidence="9 10">
    <name type="scientific">Lasiosphaeria miniovina</name>
    <dbReference type="NCBI Taxonomy" id="1954250"/>
    <lineage>
        <taxon>Eukaryota</taxon>
        <taxon>Fungi</taxon>
        <taxon>Dikarya</taxon>
        <taxon>Ascomycota</taxon>
        <taxon>Pezizomycotina</taxon>
        <taxon>Sordariomycetes</taxon>
        <taxon>Sordariomycetidae</taxon>
        <taxon>Sordariales</taxon>
        <taxon>Lasiosphaeriaceae</taxon>
        <taxon>Lasiosphaeria</taxon>
    </lineage>
</organism>
<protein>
    <recommendedName>
        <fullName evidence="8">C2H2-type domain-containing protein</fullName>
    </recommendedName>
</protein>
<dbReference type="RefSeq" id="XP_060297726.1">
    <property type="nucleotide sequence ID" value="XM_060446525.1"/>
</dbReference>
<keyword evidence="3 6" id="KW-0863">Zinc-finger</keyword>
<dbReference type="GO" id="GO:0001228">
    <property type="term" value="F:DNA-binding transcription activator activity, RNA polymerase II-specific"/>
    <property type="evidence" value="ECO:0007669"/>
    <property type="project" value="TreeGrafter"/>
</dbReference>
<dbReference type="PROSITE" id="PS50157">
    <property type="entry name" value="ZINC_FINGER_C2H2_2"/>
    <property type="match status" value="2"/>
</dbReference>
<feature type="domain" description="C2H2-type" evidence="8">
    <location>
        <begin position="43"/>
        <end position="71"/>
    </location>
</feature>
<dbReference type="PANTHER" id="PTHR24393">
    <property type="entry name" value="ZINC FINGER PROTEIN"/>
    <property type="match status" value="1"/>
</dbReference>
<feature type="compositionally biased region" description="Basic and acidic residues" evidence="7">
    <location>
        <begin position="80"/>
        <end position="92"/>
    </location>
</feature>
<dbReference type="AlphaFoldDB" id="A0AA40ATM2"/>
<keyword evidence="1" id="KW-0479">Metal-binding</keyword>
<dbReference type="EMBL" id="JAUIRO010000003">
    <property type="protein sequence ID" value="KAK0721802.1"/>
    <property type="molecule type" value="Genomic_DNA"/>
</dbReference>
<evidence type="ECO:0000256" key="2">
    <source>
        <dbReference type="ARBA" id="ARBA00022737"/>
    </source>
</evidence>
<reference evidence="9" key="1">
    <citation type="submission" date="2023-06" db="EMBL/GenBank/DDBJ databases">
        <title>Genome-scale phylogeny and comparative genomics of the fungal order Sordariales.</title>
        <authorList>
            <consortium name="Lawrence Berkeley National Laboratory"/>
            <person name="Hensen N."/>
            <person name="Bonometti L."/>
            <person name="Westerberg I."/>
            <person name="Brannstrom I.O."/>
            <person name="Guillou S."/>
            <person name="Cros-Aarteil S."/>
            <person name="Calhoun S."/>
            <person name="Haridas S."/>
            <person name="Kuo A."/>
            <person name="Mondo S."/>
            <person name="Pangilinan J."/>
            <person name="Riley R."/>
            <person name="LaButti K."/>
            <person name="Andreopoulos B."/>
            <person name="Lipzen A."/>
            <person name="Chen C."/>
            <person name="Yanf M."/>
            <person name="Daum C."/>
            <person name="Ng V."/>
            <person name="Clum A."/>
            <person name="Steindorff A."/>
            <person name="Ohm R."/>
            <person name="Martin F."/>
            <person name="Silar P."/>
            <person name="Natvig D."/>
            <person name="Lalanne C."/>
            <person name="Gautier V."/>
            <person name="Ament-velasquez S.L."/>
            <person name="Kruys A."/>
            <person name="Hutchinson M.I."/>
            <person name="Powell A.J."/>
            <person name="Barry K."/>
            <person name="Miller A.N."/>
            <person name="Grigoriev I.V."/>
            <person name="Debuchy R."/>
            <person name="Gladieux P."/>
            <person name="Thoren M.H."/>
            <person name="Johannesson H."/>
        </authorList>
    </citation>
    <scope>NUCLEOTIDE SEQUENCE</scope>
    <source>
        <strain evidence="9">SMH2392-1A</strain>
    </source>
</reference>
<dbReference type="InterPro" id="IPR013087">
    <property type="entry name" value="Znf_C2H2_type"/>
</dbReference>
<feature type="domain" description="C2H2-type" evidence="8">
    <location>
        <begin position="15"/>
        <end position="42"/>
    </location>
</feature>
<dbReference type="GO" id="GO:0005634">
    <property type="term" value="C:nucleus"/>
    <property type="evidence" value="ECO:0007669"/>
    <property type="project" value="TreeGrafter"/>
</dbReference>
<dbReference type="GeneID" id="85329795"/>
<evidence type="ECO:0000256" key="5">
    <source>
        <dbReference type="ARBA" id="ARBA00023242"/>
    </source>
</evidence>
<evidence type="ECO:0000256" key="6">
    <source>
        <dbReference type="PROSITE-ProRule" id="PRU00042"/>
    </source>
</evidence>
<evidence type="ECO:0000256" key="4">
    <source>
        <dbReference type="ARBA" id="ARBA00022833"/>
    </source>
</evidence>
<keyword evidence="10" id="KW-1185">Reference proteome</keyword>
<dbReference type="SUPFAM" id="SSF57667">
    <property type="entry name" value="beta-beta-alpha zinc fingers"/>
    <property type="match status" value="1"/>
</dbReference>
<evidence type="ECO:0000259" key="8">
    <source>
        <dbReference type="PROSITE" id="PS50157"/>
    </source>
</evidence>
<dbReference type="PANTHER" id="PTHR24393:SF34">
    <property type="entry name" value="PR_SET DOMAIN 13"/>
    <property type="match status" value="1"/>
</dbReference>
<proteinExistence type="predicted"/>
<feature type="compositionally biased region" description="Polar residues" evidence="7">
    <location>
        <begin position="113"/>
        <end position="125"/>
    </location>
</feature>
<feature type="region of interest" description="Disordered" evidence="7">
    <location>
        <begin position="67"/>
        <end position="132"/>
    </location>
</feature>
<comment type="caution">
    <text evidence="9">The sequence shown here is derived from an EMBL/GenBank/DDBJ whole genome shotgun (WGS) entry which is preliminary data.</text>
</comment>
<name>A0AA40ATM2_9PEZI</name>
<gene>
    <name evidence="9" type="ORF">B0T26DRAFT_769531</name>
</gene>
<dbReference type="GO" id="GO:0008270">
    <property type="term" value="F:zinc ion binding"/>
    <property type="evidence" value="ECO:0007669"/>
    <property type="project" value="UniProtKB-KW"/>
</dbReference>
<keyword evidence="2" id="KW-0677">Repeat</keyword>